<feature type="region of interest" description="Disordered" evidence="5">
    <location>
        <begin position="65"/>
        <end position="91"/>
    </location>
</feature>
<feature type="binding site" evidence="4">
    <location>
        <position position="267"/>
    </location>
    <ligand>
        <name>3'-phosphoadenylyl sulfate</name>
        <dbReference type="ChEBI" id="CHEBI:58339"/>
    </ligand>
</feature>
<proteinExistence type="predicted"/>
<accession>A0A2G8LND6</accession>
<keyword evidence="2" id="KW-0325">Glycoprotein</keyword>
<reference evidence="8 9" key="1">
    <citation type="journal article" date="2017" name="PLoS Biol.">
        <title>The sea cucumber genome provides insights into morphological evolution and visceral regeneration.</title>
        <authorList>
            <person name="Zhang X."/>
            <person name="Sun L."/>
            <person name="Yuan J."/>
            <person name="Sun Y."/>
            <person name="Gao Y."/>
            <person name="Zhang L."/>
            <person name="Li S."/>
            <person name="Dai H."/>
            <person name="Hamel J.F."/>
            <person name="Liu C."/>
            <person name="Yu Y."/>
            <person name="Liu S."/>
            <person name="Lin W."/>
            <person name="Guo K."/>
            <person name="Jin S."/>
            <person name="Xu P."/>
            <person name="Storey K.B."/>
            <person name="Huan P."/>
            <person name="Zhang T."/>
            <person name="Zhou Y."/>
            <person name="Zhang J."/>
            <person name="Lin C."/>
            <person name="Li X."/>
            <person name="Xing L."/>
            <person name="Huo D."/>
            <person name="Sun M."/>
            <person name="Wang L."/>
            <person name="Mercier A."/>
            <person name="Li F."/>
            <person name="Yang H."/>
            <person name="Xiang J."/>
        </authorList>
    </citation>
    <scope>NUCLEOTIDE SEQUENCE [LARGE SCALE GENOMIC DNA]</scope>
    <source>
        <strain evidence="8">Shaxun</strain>
        <tissue evidence="8">Muscle</tissue>
    </source>
</reference>
<feature type="domain" description="Sulfotransferase" evidence="7">
    <location>
        <begin position="175"/>
        <end position="287"/>
    </location>
</feature>
<dbReference type="PANTHER" id="PTHR10605">
    <property type="entry name" value="HEPARAN SULFATE SULFOTRANSFERASE"/>
    <property type="match status" value="1"/>
</dbReference>
<keyword evidence="6" id="KW-0812">Transmembrane</keyword>
<dbReference type="SUPFAM" id="SSF52540">
    <property type="entry name" value="P-loop containing nucleoside triphosphate hydrolases"/>
    <property type="match status" value="1"/>
</dbReference>
<dbReference type="InterPro" id="IPR037359">
    <property type="entry name" value="NST/OST"/>
</dbReference>
<gene>
    <name evidence="8" type="ORF">BSL78_01342</name>
</gene>
<evidence type="ECO:0000313" key="8">
    <source>
        <dbReference type="EMBL" id="PIK61712.1"/>
    </source>
</evidence>
<comment type="caution">
    <text evidence="8">The sequence shown here is derived from an EMBL/GenBank/DDBJ whole genome shotgun (WGS) entry which is preliminary data.</text>
</comment>
<organism evidence="8 9">
    <name type="scientific">Stichopus japonicus</name>
    <name type="common">Sea cucumber</name>
    <dbReference type="NCBI Taxonomy" id="307972"/>
    <lineage>
        <taxon>Eukaryota</taxon>
        <taxon>Metazoa</taxon>
        <taxon>Echinodermata</taxon>
        <taxon>Eleutherozoa</taxon>
        <taxon>Echinozoa</taxon>
        <taxon>Holothuroidea</taxon>
        <taxon>Aspidochirotacea</taxon>
        <taxon>Aspidochirotida</taxon>
        <taxon>Stichopodidae</taxon>
        <taxon>Apostichopus</taxon>
    </lineage>
</organism>
<evidence type="ECO:0000256" key="6">
    <source>
        <dbReference type="SAM" id="Phobius"/>
    </source>
</evidence>
<evidence type="ECO:0000256" key="3">
    <source>
        <dbReference type="PIRSR" id="PIRSR637359-1"/>
    </source>
</evidence>
<dbReference type="InterPro" id="IPR027417">
    <property type="entry name" value="P-loop_NTPase"/>
</dbReference>
<dbReference type="STRING" id="307972.A0A2G8LND6"/>
<dbReference type="GO" id="GO:0008467">
    <property type="term" value="F:[heparan sulfate]-glucosamine 3-sulfotransferase activity"/>
    <property type="evidence" value="ECO:0007669"/>
    <property type="project" value="TreeGrafter"/>
</dbReference>
<feature type="transmembrane region" description="Helical" evidence="6">
    <location>
        <begin position="12"/>
        <end position="32"/>
    </location>
</feature>
<dbReference type="PANTHER" id="PTHR10605:SF72">
    <property type="entry name" value="HEPARAN SULFATE 3-O SULFOTRANSFERASE-B, ISOFORM A"/>
    <property type="match status" value="1"/>
</dbReference>
<dbReference type="EMBL" id="MRZV01000026">
    <property type="protein sequence ID" value="PIK61712.1"/>
    <property type="molecule type" value="Genomic_DNA"/>
</dbReference>
<dbReference type="Pfam" id="PF00685">
    <property type="entry name" value="Sulfotransfer_1"/>
    <property type="match status" value="1"/>
</dbReference>
<keyword evidence="6" id="KW-1133">Transmembrane helix</keyword>
<evidence type="ECO:0000259" key="7">
    <source>
        <dbReference type="Pfam" id="PF00685"/>
    </source>
</evidence>
<name>A0A2G8LND6_STIJA</name>
<feature type="active site" description="For sulfotransferase activity" evidence="3">
    <location>
        <position position="184"/>
    </location>
</feature>
<evidence type="ECO:0000256" key="2">
    <source>
        <dbReference type="ARBA" id="ARBA00023180"/>
    </source>
</evidence>
<keyword evidence="1 8" id="KW-0808">Transferase</keyword>
<dbReference type="AlphaFoldDB" id="A0A2G8LND6"/>
<protein>
    <submittedName>
        <fullName evidence="8">Putative heparan sulfate glucosamine 3-O-sulfotransferase 1-like</fullName>
    </submittedName>
</protein>
<dbReference type="Gene3D" id="3.40.50.300">
    <property type="entry name" value="P-loop containing nucleotide triphosphate hydrolases"/>
    <property type="match status" value="1"/>
</dbReference>
<evidence type="ECO:0000256" key="4">
    <source>
        <dbReference type="PIRSR" id="PIRSR637359-2"/>
    </source>
</evidence>
<keyword evidence="9" id="KW-1185">Reference proteome</keyword>
<evidence type="ECO:0000256" key="5">
    <source>
        <dbReference type="SAM" id="MobiDB-lite"/>
    </source>
</evidence>
<keyword evidence="6" id="KW-0472">Membrane</keyword>
<evidence type="ECO:0000313" key="9">
    <source>
        <dbReference type="Proteomes" id="UP000230750"/>
    </source>
</evidence>
<dbReference type="Proteomes" id="UP000230750">
    <property type="component" value="Unassembled WGS sequence"/>
</dbReference>
<feature type="binding site" evidence="4">
    <location>
        <position position="275"/>
    </location>
    <ligand>
        <name>3'-phosphoadenylyl sulfate</name>
        <dbReference type="ChEBI" id="CHEBI:58339"/>
    </ligand>
</feature>
<dbReference type="InterPro" id="IPR000863">
    <property type="entry name" value="Sulfotransferase_dom"/>
</dbReference>
<sequence>MSQSIMHCHKPFVTVIFFGAILIFVVGSYLAANSAVTLLRTADEWPTVQNFSWSVSDLVQGDKETMVKSPNGSRPSKDVTRQLGRGAQMTDSSSKVEPVIFLTKGSYSPKWSSTLRESIQKVLSQLDPELQVQYILQAKKYETQHSESIHQLTVALQWDFLVKFLEAVGYTQRFPDFINIGVKKSGTNALGFFISQHPLISHSIGNEVHFFDWNYEKGLDYYRSKMGFSSKFQLSFEKTPRYFVTDSAPGNILKDLGNATKFILMVRDPISRLKSDFRHERELGLRRTRSKNTRKRVATSPEAEGKMLTSLILDGRGNINSSSDVVRTSSYSVHLKIG</sequence>
<dbReference type="OrthoDB" id="411451at2759"/>
<evidence type="ECO:0000256" key="1">
    <source>
        <dbReference type="ARBA" id="ARBA00022679"/>
    </source>
</evidence>